<gene>
    <name evidence="3" type="ORF">DFR79_106168</name>
</gene>
<dbReference type="InterPro" id="IPR048494">
    <property type="entry name" value="Dit-like_N"/>
</dbReference>
<feature type="compositionally biased region" description="Polar residues" evidence="1">
    <location>
        <begin position="131"/>
        <end position="144"/>
    </location>
</feature>
<evidence type="ECO:0000259" key="2">
    <source>
        <dbReference type="Pfam" id="PF21821"/>
    </source>
</evidence>
<proteinExistence type="predicted"/>
<organism evidence="3 4">
    <name type="scientific">Halanaerobium saccharolyticum</name>
    <dbReference type="NCBI Taxonomy" id="43595"/>
    <lineage>
        <taxon>Bacteria</taxon>
        <taxon>Bacillati</taxon>
        <taxon>Bacillota</taxon>
        <taxon>Clostridia</taxon>
        <taxon>Halanaerobiales</taxon>
        <taxon>Halanaerobiaceae</taxon>
        <taxon>Halanaerobium</taxon>
    </lineage>
</organism>
<evidence type="ECO:0000256" key="1">
    <source>
        <dbReference type="SAM" id="MobiDB-lite"/>
    </source>
</evidence>
<dbReference type="AlphaFoldDB" id="A0A4R6LW75"/>
<protein>
    <recommendedName>
        <fullName evidence="2">Dit-like phage tail protein N-terminal domain-containing protein</fullName>
    </recommendedName>
</protein>
<feature type="region of interest" description="Disordered" evidence="1">
    <location>
        <begin position="130"/>
        <end position="177"/>
    </location>
</feature>
<dbReference type="EMBL" id="SNWX01000006">
    <property type="protein sequence ID" value="TDO92355.1"/>
    <property type="molecule type" value="Genomic_DNA"/>
</dbReference>
<name>A0A4R6LW75_9FIRM</name>
<dbReference type="Proteomes" id="UP000295064">
    <property type="component" value="Unassembled WGS sequence"/>
</dbReference>
<feature type="domain" description="Dit-like phage tail protein N-terminal" evidence="2">
    <location>
        <begin position="15"/>
        <end position="125"/>
    </location>
</feature>
<sequence>MARLYNDDFDIEIEVAPEESVNLKNEVTEKPVEDKTEIADHINHQPVEINHTFVIAGDEAEDQRDRLEEASQHDEVFNYMDVKDYRLYENMVILSINFDTDAQISNGYQGSISLKQVQVAEQETIFVNLGTDPSTGNEVQQNATETEERSNKTENIDEESTDQSILTSMISPFGGDE</sequence>
<comment type="caution">
    <text evidence="3">The sequence shown here is derived from an EMBL/GenBank/DDBJ whole genome shotgun (WGS) entry which is preliminary data.</text>
</comment>
<reference evidence="3 4" key="1">
    <citation type="submission" date="2019-03" db="EMBL/GenBank/DDBJ databases">
        <title>Subsurface microbial communities from deep shales in Ohio and West Virginia, USA.</title>
        <authorList>
            <person name="Wrighton K."/>
        </authorList>
    </citation>
    <scope>NUCLEOTIDE SEQUENCE [LARGE SCALE GENOMIC DNA]</scope>
    <source>
        <strain evidence="3 4">MA284_T2</strain>
    </source>
</reference>
<dbReference type="RefSeq" id="WP_133514584.1">
    <property type="nucleotide sequence ID" value="NZ_SNWX01000006.1"/>
</dbReference>
<evidence type="ECO:0000313" key="3">
    <source>
        <dbReference type="EMBL" id="TDO92355.1"/>
    </source>
</evidence>
<accession>A0A4R6LW75</accession>
<dbReference type="Pfam" id="PF21821">
    <property type="entry name" value="Dit_like"/>
    <property type="match status" value="1"/>
</dbReference>
<feature type="compositionally biased region" description="Basic and acidic residues" evidence="1">
    <location>
        <begin position="146"/>
        <end position="155"/>
    </location>
</feature>
<evidence type="ECO:0000313" key="4">
    <source>
        <dbReference type="Proteomes" id="UP000295064"/>
    </source>
</evidence>